<protein>
    <submittedName>
        <fullName evidence="2">Uncharacterized protein</fullName>
    </submittedName>
</protein>
<dbReference type="InterPro" id="IPR052709">
    <property type="entry name" value="Transposase-MT_Hybrid"/>
</dbReference>
<feature type="transmembrane region" description="Helical" evidence="1">
    <location>
        <begin position="92"/>
        <end position="113"/>
    </location>
</feature>
<keyword evidence="3" id="KW-1185">Reference proteome</keyword>
<feature type="transmembrane region" description="Helical" evidence="1">
    <location>
        <begin position="140"/>
        <end position="159"/>
    </location>
</feature>
<dbReference type="Gene3D" id="3.30.420.10">
    <property type="entry name" value="Ribonuclease H-like superfamily/Ribonuclease H"/>
    <property type="match status" value="1"/>
</dbReference>
<organism evidence="2 3">
    <name type="scientific">Cordylochernes scorpioides</name>
    <dbReference type="NCBI Taxonomy" id="51811"/>
    <lineage>
        <taxon>Eukaryota</taxon>
        <taxon>Metazoa</taxon>
        <taxon>Ecdysozoa</taxon>
        <taxon>Arthropoda</taxon>
        <taxon>Chelicerata</taxon>
        <taxon>Arachnida</taxon>
        <taxon>Pseudoscorpiones</taxon>
        <taxon>Cheliferoidea</taxon>
        <taxon>Chernetidae</taxon>
        <taxon>Cordylochernes</taxon>
    </lineage>
</organism>
<proteinExistence type="predicted"/>
<keyword evidence="1" id="KW-0812">Transmembrane</keyword>
<reference evidence="2 3" key="1">
    <citation type="submission" date="2022-01" db="EMBL/GenBank/DDBJ databases">
        <title>A chromosomal length assembly of Cordylochernes scorpioides.</title>
        <authorList>
            <person name="Zeh D."/>
            <person name="Zeh J."/>
        </authorList>
    </citation>
    <scope>NUCLEOTIDE SEQUENCE [LARGE SCALE GENOMIC DNA]</scope>
    <source>
        <strain evidence="2">IN4F17</strain>
        <tissue evidence="2">Whole Body</tissue>
    </source>
</reference>
<keyword evidence="1" id="KW-0472">Membrane</keyword>
<evidence type="ECO:0000313" key="2">
    <source>
        <dbReference type="EMBL" id="UYV75093.1"/>
    </source>
</evidence>
<sequence length="174" mass="19975">MVEMFNSESYWLKYVITGDETWVYGYDPETKRQSSQWLEPGELRFKKARMIKSKLKCLLITFFDVKGLVHYEFIPRLSLTCYPSLISAFKDIMAMLVAFLLVVIASLGTSMPIRWSPVPPPPSRQEVEGPLVELQDRPELILTVVESIIAAGLAIGVYYQARRRRGRRPEDSPC</sequence>
<dbReference type="PANTHER" id="PTHR46060">
    <property type="entry name" value="MARINER MOS1 TRANSPOSASE-LIKE PROTEIN"/>
    <property type="match status" value="1"/>
</dbReference>
<dbReference type="Pfam" id="PF01359">
    <property type="entry name" value="Transposase_1"/>
    <property type="match status" value="1"/>
</dbReference>
<dbReference type="EMBL" id="CP092874">
    <property type="protein sequence ID" value="UYV75093.1"/>
    <property type="molecule type" value="Genomic_DNA"/>
</dbReference>
<name>A0ABY6L1T8_9ARAC</name>
<dbReference type="Proteomes" id="UP001235939">
    <property type="component" value="Chromosome 12"/>
</dbReference>
<keyword evidence="1" id="KW-1133">Transmembrane helix</keyword>
<dbReference type="InterPro" id="IPR001888">
    <property type="entry name" value="Transposase_1"/>
</dbReference>
<gene>
    <name evidence="2" type="ORF">LAZ67_12002445</name>
</gene>
<evidence type="ECO:0000256" key="1">
    <source>
        <dbReference type="SAM" id="Phobius"/>
    </source>
</evidence>
<evidence type="ECO:0000313" key="3">
    <source>
        <dbReference type="Proteomes" id="UP001235939"/>
    </source>
</evidence>
<dbReference type="PANTHER" id="PTHR46060:SF1">
    <property type="entry name" value="MARINER MOS1 TRANSPOSASE-LIKE PROTEIN"/>
    <property type="match status" value="1"/>
</dbReference>
<dbReference type="InterPro" id="IPR036397">
    <property type="entry name" value="RNaseH_sf"/>
</dbReference>
<accession>A0ABY6L1T8</accession>